<dbReference type="AlphaFoldDB" id="A0A1X0S1Y3"/>
<dbReference type="Proteomes" id="UP000242381">
    <property type="component" value="Unassembled WGS sequence"/>
</dbReference>
<sequence length="91" mass="10212">VRCPSCGGTDHSRSSSKLCPMNKSKTKLPNPKNTTSMANTCKYSKFVNLIEEVVDHITQLVYAGSIFANYYFLELLENGEELPVVSQNLFY</sequence>
<dbReference type="OMA" id="MANTCKY"/>
<feature type="non-terminal residue" evidence="2">
    <location>
        <position position="1"/>
    </location>
</feature>
<name>A0A1X0S1Y3_RHIZD</name>
<gene>
    <name evidence="2" type="ORF">BCV71DRAFT_160177</name>
</gene>
<organism evidence="2 3">
    <name type="scientific">Rhizopus microsporus</name>
    <dbReference type="NCBI Taxonomy" id="58291"/>
    <lineage>
        <taxon>Eukaryota</taxon>
        <taxon>Fungi</taxon>
        <taxon>Fungi incertae sedis</taxon>
        <taxon>Mucoromycota</taxon>
        <taxon>Mucoromycotina</taxon>
        <taxon>Mucoromycetes</taxon>
        <taxon>Mucorales</taxon>
        <taxon>Mucorineae</taxon>
        <taxon>Rhizopodaceae</taxon>
        <taxon>Rhizopus</taxon>
    </lineage>
</organism>
<evidence type="ECO:0000256" key="1">
    <source>
        <dbReference type="SAM" id="MobiDB-lite"/>
    </source>
</evidence>
<dbReference type="EMBL" id="KV921337">
    <property type="protein sequence ID" value="ORE18168.1"/>
    <property type="molecule type" value="Genomic_DNA"/>
</dbReference>
<evidence type="ECO:0000313" key="3">
    <source>
        <dbReference type="Proteomes" id="UP000242381"/>
    </source>
</evidence>
<proteinExistence type="predicted"/>
<feature type="non-terminal residue" evidence="2">
    <location>
        <position position="91"/>
    </location>
</feature>
<feature type="region of interest" description="Disordered" evidence="1">
    <location>
        <begin position="1"/>
        <end position="33"/>
    </location>
</feature>
<dbReference type="VEuPathDB" id="FungiDB:BCV72DRAFT_192685"/>
<evidence type="ECO:0000313" key="2">
    <source>
        <dbReference type="EMBL" id="ORE18168.1"/>
    </source>
</evidence>
<reference evidence="2 3" key="1">
    <citation type="journal article" date="2016" name="Proc. Natl. Acad. Sci. U.S.A.">
        <title>Lipid metabolic changes in an early divergent fungus govern the establishment of a mutualistic symbiosis with endobacteria.</title>
        <authorList>
            <person name="Lastovetsky O.A."/>
            <person name="Gaspar M.L."/>
            <person name="Mondo S.J."/>
            <person name="LaButti K.M."/>
            <person name="Sandor L."/>
            <person name="Grigoriev I.V."/>
            <person name="Henry S.A."/>
            <person name="Pawlowska T.E."/>
        </authorList>
    </citation>
    <scope>NUCLEOTIDE SEQUENCE [LARGE SCALE GENOMIC DNA]</scope>
    <source>
        <strain evidence="2 3">ATCC 11559</strain>
    </source>
</reference>
<accession>A0A1X0S1Y3</accession>
<protein>
    <submittedName>
        <fullName evidence="2">Uncharacterized protein</fullName>
    </submittedName>
</protein>